<dbReference type="KEGG" id="alim:106530913"/>
<feature type="compositionally biased region" description="Polar residues" evidence="1">
    <location>
        <begin position="232"/>
        <end position="245"/>
    </location>
</feature>
<feature type="compositionally biased region" description="Polar residues" evidence="1">
    <location>
        <begin position="192"/>
        <end position="212"/>
    </location>
</feature>
<evidence type="ECO:0000313" key="3">
    <source>
        <dbReference type="RefSeq" id="XP_013882097.1"/>
    </source>
</evidence>
<feature type="region of interest" description="Disordered" evidence="1">
    <location>
        <begin position="1"/>
        <end position="251"/>
    </location>
</feature>
<organism evidence="2 3">
    <name type="scientific">Austrofundulus limnaeus</name>
    <name type="common">Annual killifish</name>
    <dbReference type="NCBI Taxonomy" id="52670"/>
    <lineage>
        <taxon>Eukaryota</taxon>
        <taxon>Metazoa</taxon>
        <taxon>Chordata</taxon>
        <taxon>Craniata</taxon>
        <taxon>Vertebrata</taxon>
        <taxon>Euteleostomi</taxon>
        <taxon>Actinopterygii</taxon>
        <taxon>Neopterygii</taxon>
        <taxon>Teleostei</taxon>
        <taxon>Neoteleostei</taxon>
        <taxon>Acanthomorphata</taxon>
        <taxon>Ovalentaria</taxon>
        <taxon>Atherinomorphae</taxon>
        <taxon>Cyprinodontiformes</taxon>
        <taxon>Rivulidae</taxon>
        <taxon>Austrofundulus</taxon>
    </lineage>
</organism>
<reference evidence="3" key="1">
    <citation type="submission" date="2025-08" db="UniProtKB">
        <authorList>
            <consortium name="RefSeq"/>
        </authorList>
    </citation>
    <scope>IDENTIFICATION</scope>
    <source>
        <strain evidence="3">Quisiro</strain>
        <tissue evidence="3">Liver</tissue>
    </source>
</reference>
<sequence>MFPQRASSPADPGRLPHFLRPTQRLRLLPLPPDRPPDLESLRPQTDRAQSTARNRDQQSTHSRAVQTPQDPTPSPTTNCNPKKLPNPCQDDSAKSAHAATDSARSGLERTSITTKWPTSQPSTAPGCHQGHLPSPHPRTHETHSPPAHQRPPAQSRAPGHKLAQSQATHQPEPKPPSPTRTTAQGRHDPRTLSPQCPLQTHSSTARPPSQQHIAAATEHLRAHMQPPEDIPQSHQGPPQSESSVTPLLAAS</sequence>
<dbReference type="GeneID" id="106530913"/>
<evidence type="ECO:0000256" key="1">
    <source>
        <dbReference type="SAM" id="MobiDB-lite"/>
    </source>
</evidence>
<accession>A0A2I4CQ31</accession>
<dbReference type="Proteomes" id="UP000192220">
    <property type="component" value="Unplaced"/>
</dbReference>
<gene>
    <name evidence="3" type="primary">LOC106530913</name>
</gene>
<dbReference type="AlphaFoldDB" id="A0A2I4CQ31"/>
<dbReference type="RefSeq" id="XP_013882097.1">
    <property type="nucleotide sequence ID" value="XM_014026643.1"/>
</dbReference>
<keyword evidence="2" id="KW-1185">Reference proteome</keyword>
<feature type="compositionally biased region" description="Polar residues" evidence="1">
    <location>
        <begin position="108"/>
        <end position="123"/>
    </location>
</feature>
<feature type="compositionally biased region" description="Low complexity" evidence="1">
    <location>
        <begin position="19"/>
        <end position="28"/>
    </location>
</feature>
<evidence type="ECO:0000313" key="2">
    <source>
        <dbReference type="Proteomes" id="UP000192220"/>
    </source>
</evidence>
<protein>
    <submittedName>
        <fullName evidence="3">Extensin-like</fullName>
    </submittedName>
</protein>
<proteinExistence type="predicted"/>
<name>A0A2I4CQ31_AUSLI</name>
<dbReference type="InParanoid" id="A0A2I4CQ31"/>